<feature type="domain" description="Bacterial DNA polymerase III alpha subunit NTPase" evidence="5">
    <location>
        <begin position="8"/>
        <end position="83"/>
    </location>
</feature>
<accession>X0V463</accession>
<keyword evidence="1" id="KW-0808">Transferase</keyword>
<evidence type="ECO:0000256" key="1">
    <source>
        <dbReference type="ARBA" id="ARBA00022679"/>
    </source>
</evidence>
<keyword evidence="3" id="KW-0235">DNA replication</keyword>
<reference evidence="7" key="1">
    <citation type="journal article" date="2014" name="Front. Microbiol.">
        <title>High frequency of phylogenetically diverse reductive dehalogenase-homologous genes in deep subseafloor sedimentary metagenomes.</title>
        <authorList>
            <person name="Kawai M."/>
            <person name="Futagami T."/>
            <person name="Toyoda A."/>
            <person name="Takaki Y."/>
            <person name="Nishi S."/>
            <person name="Hori S."/>
            <person name="Arai W."/>
            <person name="Tsubouchi T."/>
            <person name="Morono Y."/>
            <person name="Uchiyama I."/>
            <person name="Ito T."/>
            <person name="Fujiyama A."/>
            <person name="Inagaki F."/>
            <person name="Takami H."/>
        </authorList>
    </citation>
    <scope>NUCLEOTIDE SEQUENCE</scope>
    <source>
        <strain evidence="7">Expedition CK06-06</strain>
    </source>
</reference>
<feature type="domain" description="DNA polymerase III alpha subunit finger" evidence="6">
    <location>
        <begin position="86"/>
        <end position="251"/>
    </location>
</feature>
<keyword evidence="2" id="KW-0548">Nucleotidyltransferase</keyword>
<dbReference type="InterPro" id="IPR004805">
    <property type="entry name" value="DnaE2/DnaE/PolC"/>
</dbReference>
<protein>
    <submittedName>
        <fullName evidence="7">Uncharacterized protein</fullName>
    </submittedName>
</protein>
<proteinExistence type="predicted"/>
<feature type="non-terminal residue" evidence="7">
    <location>
        <position position="270"/>
    </location>
</feature>
<dbReference type="Pfam" id="PF17657">
    <property type="entry name" value="DNA_pol3_finger"/>
    <property type="match status" value="1"/>
</dbReference>
<dbReference type="InterPro" id="IPR040982">
    <property type="entry name" value="DNA_pol3_finger"/>
</dbReference>
<name>X0V463_9ZZZZ</name>
<evidence type="ECO:0000256" key="3">
    <source>
        <dbReference type="ARBA" id="ARBA00022705"/>
    </source>
</evidence>
<keyword evidence="4" id="KW-0239">DNA-directed DNA polymerase</keyword>
<comment type="caution">
    <text evidence="7">The sequence shown here is derived from an EMBL/GenBank/DDBJ whole genome shotgun (WGS) entry which is preliminary data.</text>
</comment>
<feature type="non-terminal residue" evidence="7">
    <location>
        <position position="1"/>
    </location>
</feature>
<dbReference type="GO" id="GO:0003887">
    <property type="term" value="F:DNA-directed DNA polymerase activity"/>
    <property type="evidence" value="ECO:0007669"/>
    <property type="project" value="UniProtKB-KW"/>
</dbReference>
<dbReference type="EMBL" id="BARS01022291">
    <property type="protein sequence ID" value="GAG12934.1"/>
    <property type="molecule type" value="Genomic_DNA"/>
</dbReference>
<dbReference type="GO" id="GO:0008408">
    <property type="term" value="F:3'-5' exonuclease activity"/>
    <property type="evidence" value="ECO:0007669"/>
    <property type="project" value="InterPro"/>
</dbReference>
<dbReference type="Pfam" id="PF07733">
    <property type="entry name" value="DNA_pol3_alpha"/>
    <property type="match status" value="1"/>
</dbReference>
<dbReference type="InterPro" id="IPR011708">
    <property type="entry name" value="DNA_pol3_alpha_NTPase_dom"/>
</dbReference>
<evidence type="ECO:0000259" key="6">
    <source>
        <dbReference type="Pfam" id="PF17657"/>
    </source>
</evidence>
<evidence type="ECO:0000256" key="4">
    <source>
        <dbReference type="ARBA" id="ARBA00022932"/>
    </source>
</evidence>
<dbReference type="AlphaFoldDB" id="X0V463"/>
<evidence type="ECO:0000256" key="2">
    <source>
        <dbReference type="ARBA" id="ARBA00022695"/>
    </source>
</evidence>
<dbReference type="GO" id="GO:0006260">
    <property type="term" value="P:DNA replication"/>
    <property type="evidence" value="ECO:0007669"/>
    <property type="project" value="UniProtKB-KW"/>
</dbReference>
<sequence>SEEQISGRAELESDARLERIASLSRRLVGLPHLLSVHPGGIVITPRPIDRYVPIQTAAKGVRITQYDKNGVEDMRLVKIDLLGNRNLATIRTACALIRRRRGKAIDAESLPPADPATIALLRRPDTVGCNQLESPAMRNLLKMMQPSETRDLMKVLALIRPGAASIGMKETFIRRHRGLEPAPRGHPQVDAILAGSCGVMMYEDDVMLVAAALLDCSLAEADRFRKAVQKCPDDETRRKLSQEFLSRCRARGVEMDYAKSLWVQMAKFNA</sequence>
<gene>
    <name evidence="7" type="ORF">S01H1_35664</name>
</gene>
<evidence type="ECO:0000259" key="5">
    <source>
        <dbReference type="Pfam" id="PF07733"/>
    </source>
</evidence>
<organism evidence="7">
    <name type="scientific">marine sediment metagenome</name>
    <dbReference type="NCBI Taxonomy" id="412755"/>
    <lineage>
        <taxon>unclassified sequences</taxon>
        <taxon>metagenomes</taxon>
        <taxon>ecological metagenomes</taxon>
    </lineage>
</organism>
<dbReference type="PANTHER" id="PTHR32294">
    <property type="entry name" value="DNA POLYMERASE III SUBUNIT ALPHA"/>
    <property type="match status" value="1"/>
</dbReference>
<evidence type="ECO:0000313" key="7">
    <source>
        <dbReference type="EMBL" id="GAG12934.1"/>
    </source>
</evidence>